<keyword evidence="3" id="KW-1185">Reference proteome</keyword>
<name>A0A8J3ID94_9CHLR</name>
<gene>
    <name evidence="2" type="ORF">KSX_92380</name>
</gene>
<dbReference type="Proteomes" id="UP000612362">
    <property type="component" value="Unassembled WGS sequence"/>
</dbReference>
<organism evidence="2 3">
    <name type="scientific">Ktedonospora formicarum</name>
    <dbReference type="NCBI Taxonomy" id="2778364"/>
    <lineage>
        <taxon>Bacteria</taxon>
        <taxon>Bacillati</taxon>
        <taxon>Chloroflexota</taxon>
        <taxon>Ktedonobacteria</taxon>
        <taxon>Ktedonobacterales</taxon>
        <taxon>Ktedonobacteraceae</taxon>
        <taxon>Ktedonospora</taxon>
    </lineage>
</organism>
<feature type="transmembrane region" description="Helical" evidence="1">
    <location>
        <begin position="21"/>
        <end position="41"/>
    </location>
</feature>
<dbReference type="AlphaFoldDB" id="A0A8J3ID94"/>
<dbReference type="RefSeq" id="WP_220200019.1">
    <property type="nucleotide sequence ID" value="NZ_BNJF01000010.1"/>
</dbReference>
<keyword evidence="1" id="KW-0812">Transmembrane</keyword>
<dbReference type="EMBL" id="BNJF01000010">
    <property type="protein sequence ID" value="GHO51075.1"/>
    <property type="molecule type" value="Genomic_DNA"/>
</dbReference>
<evidence type="ECO:0000313" key="3">
    <source>
        <dbReference type="Proteomes" id="UP000612362"/>
    </source>
</evidence>
<keyword evidence="1" id="KW-1133">Transmembrane helix</keyword>
<evidence type="ECO:0000256" key="1">
    <source>
        <dbReference type="SAM" id="Phobius"/>
    </source>
</evidence>
<comment type="caution">
    <text evidence="2">The sequence shown here is derived from an EMBL/GenBank/DDBJ whole genome shotgun (WGS) entry which is preliminary data.</text>
</comment>
<evidence type="ECO:0000313" key="2">
    <source>
        <dbReference type="EMBL" id="GHO51075.1"/>
    </source>
</evidence>
<keyword evidence="1" id="KW-0472">Membrane</keyword>
<reference evidence="2" key="1">
    <citation type="submission" date="2020-10" db="EMBL/GenBank/DDBJ databases">
        <title>Taxonomic study of unclassified bacteria belonging to the class Ktedonobacteria.</title>
        <authorList>
            <person name="Yabe S."/>
            <person name="Wang C.M."/>
            <person name="Zheng Y."/>
            <person name="Sakai Y."/>
            <person name="Cavaletti L."/>
            <person name="Monciardini P."/>
            <person name="Donadio S."/>
        </authorList>
    </citation>
    <scope>NUCLEOTIDE SEQUENCE</scope>
    <source>
        <strain evidence="2">SOSP1-1</strain>
    </source>
</reference>
<sequence length="176" mass="20633">MRSDDPSSRYQRYNSASRRERYIEGCVLFPIWIMIEVPFRLIRWLLRYPFGLLREYATLFGVVGVETYARLSRRLNPVKVRLTQEGMEEGYFAVIATSGWYCFENALEAEVRLCVGNGSGEIPRKLRGQGLLLQPGQKHKLYFPREDSSYDLELFGKGGRKLDRIKLRVSTRYYED</sequence>
<proteinExistence type="predicted"/>
<accession>A0A8J3ID94</accession>
<protein>
    <submittedName>
        <fullName evidence="2">Uncharacterized protein</fullName>
    </submittedName>
</protein>